<dbReference type="AlphaFoldDB" id="A0AAQ4F202"/>
<dbReference type="GO" id="GO:0020037">
    <property type="term" value="F:heme binding"/>
    <property type="evidence" value="ECO:0007669"/>
    <property type="project" value="InterPro"/>
</dbReference>
<feature type="region of interest" description="Disordered" evidence="3">
    <location>
        <begin position="1"/>
        <end position="23"/>
    </location>
</feature>
<evidence type="ECO:0000256" key="3">
    <source>
        <dbReference type="SAM" id="MobiDB-lite"/>
    </source>
</evidence>
<keyword evidence="2" id="KW-0349">Heme</keyword>
<feature type="compositionally biased region" description="Basic and acidic residues" evidence="3">
    <location>
        <begin position="1"/>
        <end position="14"/>
    </location>
</feature>
<dbReference type="Proteomes" id="UP001321473">
    <property type="component" value="Unassembled WGS sequence"/>
</dbReference>
<sequence>MATLRKDEIVERQDSGVSEPRVGISGRPLPSARLVSYKLHPEKNVPDRRLSHITMAFGQFLDHDIAFVPTNTLPPLETYLGVQNGFSNGTVRMDIEVPSDDPFYSQFKNTSLFFLRSLPCCCCYLGPRQQSDSRTPFIDSSQIYGIKKDITDSLRTFTGGQLKVQEVDGSILLPPSPDPDNDTCSDPENDLICFKSGDFRVNQNAGLVSLHTVSLREHNSIASKLAKINPHWNDETLFQVARKIVAARFQHVVFFEWLPWIVGPKAMSEYRLWPQKSGYTEYNAQVDPTMINEFAAAAFRFGHSNVFGRFDLIGATGRKEGAIILKDTFFRNFVFYNKGVEDAALRGFMKQAMQTTDRYGDKAVTNYLFRDPESPNGNDLFAVDMQRGRDHGIRPYADYVQLCRNITLSCFDDLHRYKLMPKYIAKIYSQIYECVFSFFQGRMRS</sequence>
<evidence type="ECO:0000256" key="1">
    <source>
        <dbReference type="ARBA" id="ARBA00022559"/>
    </source>
</evidence>
<gene>
    <name evidence="4" type="ORF">V5799_017543</name>
</gene>
<keyword evidence="2" id="KW-0408">Iron</keyword>
<keyword evidence="1" id="KW-0560">Oxidoreductase</keyword>
<keyword evidence="5" id="KW-1185">Reference proteome</keyword>
<protein>
    <submittedName>
        <fullName evidence="4">Uncharacterized protein</fullName>
    </submittedName>
</protein>
<dbReference type="InterPro" id="IPR037120">
    <property type="entry name" value="Haem_peroxidase_sf_animal"/>
</dbReference>
<dbReference type="Pfam" id="PF03098">
    <property type="entry name" value="An_peroxidase"/>
    <property type="match status" value="1"/>
</dbReference>
<keyword evidence="1" id="KW-0575">Peroxidase</keyword>
<dbReference type="EMBL" id="JARKHS020008008">
    <property type="protein sequence ID" value="KAK8781117.1"/>
    <property type="molecule type" value="Genomic_DNA"/>
</dbReference>
<name>A0AAQ4F202_AMBAM</name>
<accession>A0AAQ4F202</accession>
<dbReference type="GO" id="GO:0004601">
    <property type="term" value="F:peroxidase activity"/>
    <property type="evidence" value="ECO:0007669"/>
    <property type="project" value="UniProtKB-KW"/>
</dbReference>
<proteinExistence type="predicted"/>
<keyword evidence="2" id="KW-0479">Metal-binding</keyword>
<evidence type="ECO:0000313" key="5">
    <source>
        <dbReference type="Proteomes" id="UP001321473"/>
    </source>
</evidence>
<dbReference type="PRINTS" id="PR00457">
    <property type="entry name" value="ANPEROXIDASE"/>
</dbReference>
<comment type="caution">
    <text evidence="4">The sequence shown here is derived from an EMBL/GenBank/DDBJ whole genome shotgun (WGS) entry which is preliminary data.</text>
</comment>
<dbReference type="PANTHER" id="PTHR11475">
    <property type="entry name" value="OXIDASE/PEROXIDASE"/>
    <property type="match status" value="1"/>
</dbReference>
<evidence type="ECO:0000313" key="4">
    <source>
        <dbReference type="EMBL" id="KAK8781117.1"/>
    </source>
</evidence>
<evidence type="ECO:0000256" key="2">
    <source>
        <dbReference type="PIRSR" id="PIRSR619791-2"/>
    </source>
</evidence>
<dbReference type="GO" id="GO:0006979">
    <property type="term" value="P:response to oxidative stress"/>
    <property type="evidence" value="ECO:0007669"/>
    <property type="project" value="InterPro"/>
</dbReference>
<dbReference type="PROSITE" id="PS50292">
    <property type="entry name" value="PEROXIDASE_3"/>
    <property type="match status" value="1"/>
</dbReference>
<reference evidence="4 5" key="1">
    <citation type="journal article" date="2023" name="Arcadia Sci">
        <title>De novo assembly of a long-read Amblyomma americanum tick genome.</title>
        <authorList>
            <person name="Chou S."/>
            <person name="Poskanzer K.E."/>
            <person name="Rollins M."/>
            <person name="Thuy-Boun P.S."/>
        </authorList>
    </citation>
    <scope>NUCLEOTIDE SEQUENCE [LARGE SCALE GENOMIC DNA]</scope>
    <source>
        <strain evidence="4">F_SG_1</strain>
        <tissue evidence="4">Salivary glands</tissue>
    </source>
</reference>
<dbReference type="SUPFAM" id="SSF48113">
    <property type="entry name" value="Heme-dependent peroxidases"/>
    <property type="match status" value="1"/>
</dbReference>
<organism evidence="4 5">
    <name type="scientific">Amblyomma americanum</name>
    <name type="common">Lone star tick</name>
    <dbReference type="NCBI Taxonomy" id="6943"/>
    <lineage>
        <taxon>Eukaryota</taxon>
        <taxon>Metazoa</taxon>
        <taxon>Ecdysozoa</taxon>
        <taxon>Arthropoda</taxon>
        <taxon>Chelicerata</taxon>
        <taxon>Arachnida</taxon>
        <taxon>Acari</taxon>
        <taxon>Parasitiformes</taxon>
        <taxon>Ixodida</taxon>
        <taxon>Ixodoidea</taxon>
        <taxon>Ixodidae</taxon>
        <taxon>Amblyomminae</taxon>
        <taxon>Amblyomma</taxon>
    </lineage>
</organism>
<dbReference type="GO" id="GO:0046872">
    <property type="term" value="F:metal ion binding"/>
    <property type="evidence" value="ECO:0007669"/>
    <property type="project" value="UniProtKB-KW"/>
</dbReference>
<dbReference type="InterPro" id="IPR019791">
    <property type="entry name" value="Haem_peroxidase_animal"/>
</dbReference>
<dbReference type="Gene3D" id="1.10.640.10">
    <property type="entry name" value="Haem peroxidase domain superfamily, animal type"/>
    <property type="match status" value="1"/>
</dbReference>
<feature type="binding site" description="axial binding residue" evidence="2">
    <location>
        <position position="303"/>
    </location>
    <ligand>
        <name>heme b</name>
        <dbReference type="ChEBI" id="CHEBI:60344"/>
    </ligand>
    <ligandPart>
        <name>Fe</name>
        <dbReference type="ChEBI" id="CHEBI:18248"/>
    </ligandPart>
</feature>
<dbReference type="PANTHER" id="PTHR11475:SF143">
    <property type="entry name" value="PUTATIVE-RELATED"/>
    <property type="match status" value="1"/>
</dbReference>
<dbReference type="InterPro" id="IPR010255">
    <property type="entry name" value="Haem_peroxidase_sf"/>
</dbReference>